<accession>A0A398CJG5</accession>
<protein>
    <submittedName>
        <fullName evidence="1">Uncharacterized protein</fullName>
    </submittedName>
</protein>
<sequence length="237" mass="25579">MAYSYNNWFKIIDKSAVLPVILNKRFAEQDNGKLTLEFRFKMSAAMAGVKWQLRGDELEGVSIVADNTHLSIETAGGQASILQPYSSGIEYGIKVVADIGANSADVYVNGALKASSAPFKQPLATLNNFQAQTGSGSMGELFFAPVKLYKGYVVNERFLSVTPGTLPGDWSAAGGGGAISVEEMVSSTRPDAFSLKLDAANASNDMSFSTSFTPQSDDLIFEYKMLIPKKRTGCRRN</sequence>
<dbReference type="AlphaFoldDB" id="A0A398CJG5"/>
<evidence type="ECO:0000313" key="1">
    <source>
        <dbReference type="EMBL" id="RIE00978.1"/>
    </source>
</evidence>
<dbReference type="Proteomes" id="UP000266340">
    <property type="component" value="Unassembled WGS sequence"/>
</dbReference>
<reference evidence="1 2" key="1">
    <citation type="submission" date="2018-09" db="EMBL/GenBank/DDBJ databases">
        <title>Cohnella cavernae sp. nov., isolated from a karst cave.</title>
        <authorList>
            <person name="Zhu H."/>
        </authorList>
    </citation>
    <scope>NUCLEOTIDE SEQUENCE [LARGE SCALE GENOMIC DNA]</scope>
    <source>
        <strain evidence="1 2">K2E09-144</strain>
    </source>
</reference>
<organism evidence="1 2">
    <name type="scientific">Cohnella faecalis</name>
    <dbReference type="NCBI Taxonomy" id="2315694"/>
    <lineage>
        <taxon>Bacteria</taxon>
        <taxon>Bacillati</taxon>
        <taxon>Bacillota</taxon>
        <taxon>Bacilli</taxon>
        <taxon>Bacillales</taxon>
        <taxon>Paenibacillaceae</taxon>
        <taxon>Cohnella</taxon>
    </lineage>
</organism>
<proteinExistence type="predicted"/>
<evidence type="ECO:0000313" key="2">
    <source>
        <dbReference type="Proteomes" id="UP000266340"/>
    </source>
</evidence>
<gene>
    <name evidence="1" type="ORF">D3H35_25815</name>
</gene>
<dbReference type="EMBL" id="QXJM01000042">
    <property type="protein sequence ID" value="RIE00978.1"/>
    <property type="molecule type" value="Genomic_DNA"/>
</dbReference>
<name>A0A398CJG5_9BACL</name>
<dbReference type="RefSeq" id="WP_119152038.1">
    <property type="nucleotide sequence ID" value="NZ_QXJM01000042.1"/>
</dbReference>
<comment type="caution">
    <text evidence="1">The sequence shown here is derived from an EMBL/GenBank/DDBJ whole genome shotgun (WGS) entry which is preliminary data.</text>
</comment>
<keyword evidence="2" id="KW-1185">Reference proteome</keyword>